<dbReference type="GO" id="GO:0003723">
    <property type="term" value="F:RNA binding"/>
    <property type="evidence" value="ECO:0007669"/>
    <property type="project" value="UniProtKB-UniRule"/>
</dbReference>
<dbReference type="InterPro" id="IPR035979">
    <property type="entry name" value="RBD_domain_sf"/>
</dbReference>
<feature type="compositionally biased region" description="Basic and acidic residues" evidence="7">
    <location>
        <begin position="237"/>
        <end position="260"/>
    </location>
</feature>
<evidence type="ECO:0000256" key="5">
    <source>
        <dbReference type="ARBA" id="ARBA00023242"/>
    </source>
</evidence>
<feature type="compositionally biased region" description="Basic and acidic residues" evidence="7">
    <location>
        <begin position="386"/>
        <end position="395"/>
    </location>
</feature>
<reference evidence="9" key="2">
    <citation type="submission" date="2021-01" db="EMBL/GenBank/DDBJ databases">
        <authorList>
            <person name="Schikora-Tamarit M.A."/>
        </authorList>
    </citation>
    <scope>NUCLEOTIDE SEQUENCE</scope>
    <source>
        <strain evidence="9">CBS6075</strain>
    </source>
</reference>
<organism evidence="9 10">
    <name type="scientific">Ogataea philodendri</name>
    <dbReference type="NCBI Taxonomy" id="1378263"/>
    <lineage>
        <taxon>Eukaryota</taxon>
        <taxon>Fungi</taxon>
        <taxon>Dikarya</taxon>
        <taxon>Ascomycota</taxon>
        <taxon>Saccharomycotina</taxon>
        <taxon>Pichiomycetes</taxon>
        <taxon>Pichiales</taxon>
        <taxon>Pichiaceae</taxon>
        <taxon>Ogataea</taxon>
    </lineage>
</organism>
<feature type="compositionally biased region" description="Basic and acidic residues" evidence="7">
    <location>
        <begin position="267"/>
        <end position="297"/>
    </location>
</feature>
<sequence>MPPKTKVKMDLGSFLADESFGGSWADEEFDMNTLEVPVSKPTGGRSGGFEERDFERREYPVPDSPPYTARINNLPREILDDDVQGFFADNLKMIDPFDEILDFHAPKDQQTGTLRGFAFITFKNRKTLEDALKLSGQDLGGRVVYVSVAAPSKDSFGGRGGRQPQAEIDWGSMRDGPRAEQRGDRFQGGRAAEPDWGAARTRADAPEARRDRFPRRERAPEPDWSVVRDSANNVPEPRGDRFGPRREPREPREPRVRAPEPDWSAIRNREPARVERAERPERAERADRPPRRERAPEPDWSAARNSVAESARRKSDTTFKPKPKKQEPAIDWSNLRGSALNKEKPREASKSGAKETKQIKTDGPKQSSFNVLSVDDDEDEVEEAEAGIKKLSVEN</sequence>
<comment type="caution">
    <text evidence="9">The sequence shown here is derived from an EMBL/GenBank/DDBJ whole genome shotgun (WGS) entry which is preliminary data.</text>
</comment>
<evidence type="ECO:0000313" key="10">
    <source>
        <dbReference type="Proteomes" id="UP000769157"/>
    </source>
</evidence>
<dbReference type="InterPro" id="IPR051106">
    <property type="entry name" value="RNA-bind/splicing_reg"/>
</dbReference>
<evidence type="ECO:0000256" key="4">
    <source>
        <dbReference type="ARBA" id="ARBA00023187"/>
    </source>
</evidence>
<dbReference type="RefSeq" id="XP_046062200.1">
    <property type="nucleotide sequence ID" value="XM_046203972.1"/>
</dbReference>
<dbReference type="GO" id="GO:0005634">
    <property type="term" value="C:nucleus"/>
    <property type="evidence" value="ECO:0007669"/>
    <property type="project" value="UniProtKB-SubCell"/>
</dbReference>
<keyword evidence="3 6" id="KW-0694">RNA-binding</keyword>
<protein>
    <recommendedName>
        <fullName evidence="8">RRM domain-containing protein</fullName>
    </recommendedName>
</protein>
<keyword evidence="10" id="KW-1185">Reference proteome</keyword>
<dbReference type="Proteomes" id="UP000769157">
    <property type="component" value="Unassembled WGS sequence"/>
</dbReference>
<keyword evidence="4" id="KW-0508">mRNA splicing</keyword>
<dbReference type="SMART" id="SM00360">
    <property type="entry name" value="RRM"/>
    <property type="match status" value="1"/>
</dbReference>
<dbReference type="GO" id="GO:0008380">
    <property type="term" value="P:RNA splicing"/>
    <property type="evidence" value="ECO:0007669"/>
    <property type="project" value="UniProtKB-KW"/>
</dbReference>
<accession>A0A9P8P7V9</accession>
<feature type="compositionally biased region" description="Acidic residues" evidence="7">
    <location>
        <begin position="374"/>
        <end position="385"/>
    </location>
</feature>
<evidence type="ECO:0000256" key="6">
    <source>
        <dbReference type="PROSITE-ProRule" id="PRU00176"/>
    </source>
</evidence>
<dbReference type="InterPro" id="IPR012677">
    <property type="entry name" value="Nucleotide-bd_a/b_plait_sf"/>
</dbReference>
<keyword evidence="2" id="KW-0507">mRNA processing</keyword>
<feature type="domain" description="RRM" evidence="8">
    <location>
        <begin position="67"/>
        <end position="151"/>
    </location>
</feature>
<feature type="compositionally biased region" description="Basic and acidic residues" evidence="7">
    <location>
        <begin position="310"/>
        <end position="328"/>
    </location>
</feature>
<evidence type="ECO:0000256" key="2">
    <source>
        <dbReference type="ARBA" id="ARBA00022664"/>
    </source>
</evidence>
<dbReference type="Pfam" id="PF00076">
    <property type="entry name" value="RRM_1"/>
    <property type="match status" value="1"/>
</dbReference>
<dbReference type="GO" id="GO:0006397">
    <property type="term" value="P:mRNA processing"/>
    <property type="evidence" value="ECO:0007669"/>
    <property type="project" value="UniProtKB-KW"/>
</dbReference>
<gene>
    <name evidence="9" type="ORF">OGAPHI_003037</name>
</gene>
<dbReference type="Gene3D" id="3.30.70.330">
    <property type="match status" value="1"/>
</dbReference>
<dbReference type="OrthoDB" id="3994257at2759"/>
<feature type="region of interest" description="Disordered" evidence="7">
    <location>
        <begin position="152"/>
        <end position="395"/>
    </location>
</feature>
<evidence type="ECO:0000256" key="7">
    <source>
        <dbReference type="SAM" id="MobiDB-lite"/>
    </source>
</evidence>
<feature type="compositionally biased region" description="Basic and acidic residues" evidence="7">
    <location>
        <begin position="341"/>
        <end position="363"/>
    </location>
</feature>
<keyword evidence="5" id="KW-0539">Nucleus</keyword>
<proteinExistence type="predicted"/>
<evidence type="ECO:0000313" key="9">
    <source>
        <dbReference type="EMBL" id="KAH3667388.1"/>
    </source>
</evidence>
<feature type="compositionally biased region" description="Basic and acidic residues" evidence="7">
    <location>
        <begin position="175"/>
        <end position="187"/>
    </location>
</feature>
<evidence type="ECO:0000256" key="1">
    <source>
        <dbReference type="ARBA" id="ARBA00004123"/>
    </source>
</evidence>
<dbReference type="PROSITE" id="PS50102">
    <property type="entry name" value="RRM"/>
    <property type="match status" value="1"/>
</dbReference>
<evidence type="ECO:0000259" key="8">
    <source>
        <dbReference type="PROSITE" id="PS50102"/>
    </source>
</evidence>
<dbReference type="SUPFAM" id="SSF54928">
    <property type="entry name" value="RNA-binding domain, RBD"/>
    <property type="match status" value="1"/>
</dbReference>
<name>A0A9P8P7V9_9ASCO</name>
<dbReference type="GeneID" id="70235004"/>
<evidence type="ECO:0000256" key="3">
    <source>
        <dbReference type="ARBA" id="ARBA00022884"/>
    </source>
</evidence>
<feature type="compositionally biased region" description="Basic and acidic residues" evidence="7">
    <location>
        <begin position="201"/>
        <end position="221"/>
    </location>
</feature>
<comment type="subcellular location">
    <subcellularLocation>
        <location evidence="1">Nucleus</location>
    </subcellularLocation>
</comment>
<dbReference type="PANTHER" id="PTHR48028">
    <property type="entry name" value="GLYCINE-RICH RNA-BINDING PROTEIN RZ1A"/>
    <property type="match status" value="1"/>
</dbReference>
<dbReference type="PANTHER" id="PTHR48028:SF4">
    <property type="entry name" value="SC35-LIKE SPLICING FACTOR"/>
    <property type="match status" value="1"/>
</dbReference>
<dbReference type="EMBL" id="JAEUBE010000183">
    <property type="protein sequence ID" value="KAH3667388.1"/>
    <property type="molecule type" value="Genomic_DNA"/>
</dbReference>
<reference evidence="9" key="1">
    <citation type="journal article" date="2021" name="Open Biol.">
        <title>Shared evolutionary footprints suggest mitochondrial oxidative damage underlies multiple complex I losses in fungi.</title>
        <authorList>
            <person name="Schikora-Tamarit M.A."/>
            <person name="Marcet-Houben M."/>
            <person name="Nosek J."/>
            <person name="Gabaldon T."/>
        </authorList>
    </citation>
    <scope>NUCLEOTIDE SEQUENCE</scope>
    <source>
        <strain evidence="9">CBS6075</strain>
    </source>
</reference>
<dbReference type="InterPro" id="IPR000504">
    <property type="entry name" value="RRM_dom"/>
</dbReference>
<dbReference type="AlphaFoldDB" id="A0A9P8P7V9"/>